<dbReference type="CDD" id="cd05286">
    <property type="entry name" value="QOR2"/>
    <property type="match status" value="1"/>
</dbReference>
<dbReference type="Pfam" id="PF00107">
    <property type="entry name" value="ADH_zinc_N"/>
    <property type="match status" value="1"/>
</dbReference>
<accession>A0A176ZBK4</accession>
<dbReference type="SUPFAM" id="SSF51735">
    <property type="entry name" value="NAD(P)-binding Rossmann-fold domains"/>
    <property type="match status" value="1"/>
</dbReference>
<dbReference type="SUPFAM" id="SSF50129">
    <property type="entry name" value="GroES-like"/>
    <property type="match status" value="1"/>
</dbReference>
<dbReference type="InterPro" id="IPR013154">
    <property type="entry name" value="ADH-like_N"/>
</dbReference>
<keyword evidence="2" id="KW-0560">Oxidoreductase</keyword>
<dbReference type="GO" id="GO:0003960">
    <property type="term" value="F:quinone reductase (NADPH) activity"/>
    <property type="evidence" value="ECO:0007669"/>
    <property type="project" value="InterPro"/>
</dbReference>
<evidence type="ECO:0000256" key="2">
    <source>
        <dbReference type="ARBA" id="ARBA00023002"/>
    </source>
</evidence>
<dbReference type="InterPro" id="IPR036291">
    <property type="entry name" value="NAD(P)-bd_dom_sf"/>
</dbReference>
<dbReference type="InterPro" id="IPR013149">
    <property type="entry name" value="ADH-like_C"/>
</dbReference>
<dbReference type="PANTHER" id="PTHR48106:SF13">
    <property type="entry name" value="QUINONE OXIDOREDUCTASE-RELATED"/>
    <property type="match status" value="1"/>
</dbReference>
<dbReference type="OrthoDB" id="9805883at2"/>
<dbReference type="Proteomes" id="UP000076959">
    <property type="component" value="Unassembled WGS sequence"/>
</dbReference>
<organism evidence="4 5">
    <name type="scientific">Bradyrhizobium centrolobii</name>
    <dbReference type="NCBI Taxonomy" id="1505087"/>
    <lineage>
        <taxon>Bacteria</taxon>
        <taxon>Pseudomonadati</taxon>
        <taxon>Pseudomonadota</taxon>
        <taxon>Alphaproteobacteria</taxon>
        <taxon>Hyphomicrobiales</taxon>
        <taxon>Nitrobacteraceae</taxon>
        <taxon>Bradyrhizobium</taxon>
    </lineage>
</organism>
<dbReference type="SMART" id="SM00829">
    <property type="entry name" value="PKS_ER"/>
    <property type="match status" value="1"/>
</dbReference>
<evidence type="ECO:0000313" key="5">
    <source>
        <dbReference type="Proteomes" id="UP000076959"/>
    </source>
</evidence>
<dbReference type="InterPro" id="IPR011032">
    <property type="entry name" value="GroES-like_sf"/>
</dbReference>
<dbReference type="PANTHER" id="PTHR48106">
    <property type="entry name" value="QUINONE OXIDOREDUCTASE PIG3-RELATED"/>
    <property type="match status" value="1"/>
</dbReference>
<evidence type="ECO:0000313" key="4">
    <source>
        <dbReference type="EMBL" id="OAF17292.1"/>
    </source>
</evidence>
<feature type="domain" description="Enoyl reductase (ER)" evidence="3">
    <location>
        <begin position="11"/>
        <end position="322"/>
    </location>
</feature>
<dbReference type="EMBL" id="LUUB01000004">
    <property type="protein sequence ID" value="OAF17292.1"/>
    <property type="molecule type" value="Genomic_DNA"/>
</dbReference>
<dbReference type="STRING" id="1505087.AYJ54_37180"/>
<dbReference type="AlphaFoldDB" id="A0A176ZBK4"/>
<dbReference type="InterPro" id="IPR002364">
    <property type="entry name" value="Quin_OxRdtase/zeta-crystal_CS"/>
</dbReference>
<dbReference type="GO" id="GO:0070402">
    <property type="term" value="F:NADPH binding"/>
    <property type="evidence" value="ECO:0007669"/>
    <property type="project" value="TreeGrafter"/>
</dbReference>
<keyword evidence="1" id="KW-0521">NADP</keyword>
<protein>
    <submittedName>
        <fullName evidence="4">Quinone oxidoreductase</fullName>
    </submittedName>
</protein>
<dbReference type="InterPro" id="IPR020843">
    <property type="entry name" value="ER"/>
</dbReference>
<evidence type="ECO:0000256" key="1">
    <source>
        <dbReference type="ARBA" id="ARBA00022857"/>
    </source>
</evidence>
<dbReference type="Gene3D" id="3.40.50.720">
    <property type="entry name" value="NAD(P)-binding Rossmann-like Domain"/>
    <property type="match status" value="1"/>
</dbReference>
<evidence type="ECO:0000259" key="3">
    <source>
        <dbReference type="SMART" id="SM00829"/>
    </source>
</evidence>
<sequence>MTHAIRFHKTGGPEVLVWEEVNVGKPGPGEARIRHTAVGLNFVDIYNRSGLYPAQLPSGLGSEAAGVVEEVGPGVTDLKPGDRVAYGASPLGAYSEARLIPADRLLKLPDGVDDKTAAAMMLKGLTTQYLIRQTYRVKAGDTILLHAAAGGVGLILSQWAKHLGATVIGTVSNDEKAKLAKAHGCDHVIIYTREDFVKRVDEITGGKKVPVVYDSVGKDTFLKSLDCLAPLGVVALFGQSSGAVEPLNLGLLAQKGSLYVTRPTLFTYAAKRENLVAMAKELFDVVKSGAVKIEVHQTYPLKDAAKAHADLAARKTTGSTVLLV</sequence>
<dbReference type="FunFam" id="3.40.50.720:FF:000053">
    <property type="entry name" value="Quinone oxidoreductase 1"/>
    <property type="match status" value="1"/>
</dbReference>
<proteinExistence type="predicted"/>
<gene>
    <name evidence="4" type="ORF">AYJ54_37180</name>
</gene>
<dbReference type="GO" id="GO:0008270">
    <property type="term" value="F:zinc ion binding"/>
    <property type="evidence" value="ECO:0007669"/>
    <property type="project" value="InterPro"/>
</dbReference>
<comment type="caution">
    <text evidence="4">The sequence shown here is derived from an EMBL/GenBank/DDBJ whole genome shotgun (WGS) entry which is preliminary data.</text>
</comment>
<dbReference type="NCBIfam" id="NF008024">
    <property type="entry name" value="PRK10754.1"/>
    <property type="match status" value="1"/>
</dbReference>
<keyword evidence="5" id="KW-1185">Reference proteome</keyword>
<dbReference type="InterPro" id="IPR047618">
    <property type="entry name" value="QOR-like"/>
</dbReference>
<dbReference type="RefSeq" id="WP_063695940.1">
    <property type="nucleotide sequence ID" value="NZ_LUUB01000004.1"/>
</dbReference>
<dbReference type="GO" id="GO:0035925">
    <property type="term" value="F:mRNA 3'-UTR AU-rich region binding"/>
    <property type="evidence" value="ECO:0007669"/>
    <property type="project" value="TreeGrafter"/>
</dbReference>
<reference evidence="4 5" key="1">
    <citation type="submission" date="2016-03" db="EMBL/GenBank/DDBJ databases">
        <title>Draft Genome Sequence of the Strain BR 10245 (Bradyrhizobium sp.) isolated from nodules of Centrolobium paraense.</title>
        <authorList>
            <person name="Simoes-Araujo J.L.Sr."/>
            <person name="Barauna A.C."/>
            <person name="Silva K."/>
            <person name="Zilli J.E."/>
        </authorList>
    </citation>
    <scope>NUCLEOTIDE SEQUENCE [LARGE SCALE GENOMIC DNA]</scope>
    <source>
        <strain evidence="4 5">BR 10245</strain>
    </source>
</reference>
<dbReference type="PROSITE" id="PS01162">
    <property type="entry name" value="QOR_ZETA_CRYSTAL"/>
    <property type="match status" value="1"/>
</dbReference>
<dbReference type="Pfam" id="PF08240">
    <property type="entry name" value="ADH_N"/>
    <property type="match status" value="1"/>
</dbReference>
<dbReference type="GO" id="GO:0005829">
    <property type="term" value="C:cytosol"/>
    <property type="evidence" value="ECO:0007669"/>
    <property type="project" value="TreeGrafter"/>
</dbReference>
<name>A0A176ZBK4_9BRAD</name>
<dbReference type="Gene3D" id="3.90.180.10">
    <property type="entry name" value="Medium-chain alcohol dehydrogenases, catalytic domain"/>
    <property type="match status" value="1"/>
</dbReference>